<accession>A0ABU7E3F6</accession>
<dbReference type="EMBL" id="JAHUTJ010041644">
    <property type="protein sequence ID" value="MED6280374.1"/>
    <property type="molecule type" value="Genomic_DNA"/>
</dbReference>
<evidence type="ECO:0000313" key="2">
    <source>
        <dbReference type="Proteomes" id="UP001352852"/>
    </source>
</evidence>
<dbReference type="Proteomes" id="UP001352852">
    <property type="component" value="Unassembled WGS sequence"/>
</dbReference>
<name>A0ABU7E3F6_9TELE</name>
<reference evidence="1 2" key="1">
    <citation type="submission" date="2021-06" db="EMBL/GenBank/DDBJ databases">
        <authorList>
            <person name="Palmer J.M."/>
        </authorList>
    </citation>
    <scope>NUCLEOTIDE SEQUENCE [LARGE SCALE GENOMIC DNA]</scope>
    <source>
        <strain evidence="1 2">CL_MEX2019</strain>
        <tissue evidence="1">Muscle</tissue>
    </source>
</reference>
<keyword evidence="2" id="KW-1185">Reference proteome</keyword>
<comment type="caution">
    <text evidence="1">The sequence shown here is derived from an EMBL/GenBank/DDBJ whole genome shotgun (WGS) entry which is preliminary data.</text>
</comment>
<sequence length="106" mass="11570">MTRAVEGPEVHLRQNQTKLAKPDIKQVSEPQWIKAVLSPGTNSVLGSCPGVLMLPGQGSELILKDIALDQLDLQAVSEPEQMNLEAVPLQYLLVVRFRTSIKPVAS</sequence>
<gene>
    <name evidence="1" type="ORF">CHARACLAT_010319</name>
</gene>
<protein>
    <submittedName>
        <fullName evidence="1">Uncharacterized protein</fullName>
    </submittedName>
</protein>
<organism evidence="1 2">
    <name type="scientific">Characodon lateralis</name>
    <dbReference type="NCBI Taxonomy" id="208331"/>
    <lineage>
        <taxon>Eukaryota</taxon>
        <taxon>Metazoa</taxon>
        <taxon>Chordata</taxon>
        <taxon>Craniata</taxon>
        <taxon>Vertebrata</taxon>
        <taxon>Euteleostomi</taxon>
        <taxon>Actinopterygii</taxon>
        <taxon>Neopterygii</taxon>
        <taxon>Teleostei</taxon>
        <taxon>Neoteleostei</taxon>
        <taxon>Acanthomorphata</taxon>
        <taxon>Ovalentaria</taxon>
        <taxon>Atherinomorphae</taxon>
        <taxon>Cyprinodontiformes</taxon>
        <taxon>Goodeidae</taxon>
        <taxon>Characodon</taxon>
    </lineage>
</organism>
<proteinExistence type="predicted"/>
<evidence type="ECO:0000313" key="1">
    <source>
        <dbReference type="EMBL" id="MED6280374.1"/>
    </source>
</evidence>